<dbReference type="Proteomes" id="UP000031523">
    <property type="component" value="Chromosome"/>
</dbReference>
<gene>
    <name evidence="3" type="ORF">SLNWT_4972</name>
</gene>
<sequence length="345" mass="36412">MPAMSRWHRAIAVVSLTGLAVAVPGVAQAGGRGGHGNVGGTRQGGGAGGDGTLSATAGGIVWDRSHNGTGKKVSAVTPLGDWNPPACWYAPAYTPEQLRKKLEPIWGAGSTGAEWDSSQRDRYVNGKPYQDFNKKKAGKGFWWDSFVAEGRAADPGAADCDKPYFWVDKGDPPPADIPEALTPEMLAKLAYREIRVPGTEVELAPADRTKVNLPTWAWLDKAEFKPVSVTASVPALDIRATTTAEPVSLKIEPGTEDAVLHPASGTCPITDGRIGTPFTKGSAQKKPPCGLTYLRSSGGDAYTLRATLTWKIHWTGTGVPGGALPDGAFGAEQDITVQEIQSVNR</sequence>
<accession>A0A0B5ERC4</accession>
<feature type="signal peptide" evidence="2">
    <location>
        <begin position="1"/>
        <end position="29"/>
    </location>
</feature>
<organism evidence="3 4">
    <name type="scientific">Streptomyces albus (strain ATCC 21838 / DSM 41398 / FERM P-419 / JCM 4703 / NBRC 107858)</name>
    <dbReference type="NCBI Taxonomy" id="1081613"/>
    <lineage>
        <taxon>Bacteria</taxon>
        <taxon>Bacillati</taxon>
        <taxon>Actinomycetota</taxon>
        <taxon>Actinomycetes</taxon>
        <taxon>Kitasatosporales</taxon>
        <taxon>Streptomycetaceae</taxon>
        <taxon>Streptomyces</taxon>
    </lineage>
</organism>
<feature type="region of interest" description="Disordered" evidence="1">
    <location>
        <begin position="27"/>
        <end position="48"/>
    </location>
</feature>
<protein>
    <submittedName>
        <fullName evidence="3">Secreted protein</fullName>
    </submittedName>
</protein>
<feature type="chain" id="PRO_5002101340" evidence="2">
    <location>
        <begin position="30"/>
        <end position="345"/>
    </location>
</feature>
<reference evidence="3 4" key="1">
    <citation type="submission" date="2015-01" db="EMBL/GenBank/DDBJ databases">
        <title>Enhanced salinomycin production by adjusting the supply of polyketide extender units in Streptomyce albus DSM 41398.</title>
        <authorList>
            <person name="Lu C."/>
        </authorList>
    </citation>
    <scope>NUCLEOTIDE SEQUENCE [LARGE SCALE GENOMIC DNA]</scope>
    <source>
        <strain evidence="4">ATCC 21838 / DSM 41398 / FERM P-419 / JCM 4703 / NBRC 107858</strain>
    </source>
</reference>
<evidence type="ECO:0000256" key="1">
    <source>
        <dbReference type="SAM" id="MobiDB-lite"/>
    </source>
</evidence>
<evidence type="ECO:0000313" key="3">
    <source>
        <dbReference type="EMBL" id="AJE85348.1"/>
    </source>
</evidence>
<keyword evidence="4" id="KW-1185">Reference proteome</keyword>
<evidence type="ECO:0000313" key="4">
    <source>
        <dbReference type="Proteomes" id="UP000031523"/>
    </source>
</evidence>
<feature type="compositionally biased region" description="Gly residues" evidence="1">
    <location>
        <begin position="28"/>
        <end position="48"/>
    </location>
</feature>
<dbReference type="AlphaFoldDB" id="A0A0B5ERC4"/>
<name>A0A0B5ERC4_STRA4</name>
<dbReference type="KEGG" id="sals:SLNWT_4972"/>
<proteinExistence type="predicted"/>
<dbReference type="EMBL" id="CP010519">
    <property type="protein sequence ID" value="AJE85348.1"/>
    <property type="molecule type" value="Genomic_DNA"/>
</dbReference>
<evidence type="ECO:0000256" key="2">
    <source>
        <dbReference type="SAM" id="SignalP"/>
    </source>
</evidence>
<keyword evidence="2" id="KW-0732">Signal</keyword>